<dbReference type="EMBL" id="QZFU01000015">
    <property type="protein sequence ID" value="RJO77617.1"/>
    <property type="molecule type" value="Genomic_DNA"/>
</dbReference>
<sequence length="60" mass="6625">MGLTPIVADDIGWDSGEHLVIVRTVAQQYWNELAEGLRERGHALHHVLIDAPPSDAAARR</sequence>
<evidence type="ECO:0000313" key="1">
    <source>
        <dbReference type="EMBL" id="RJO77617.1"/>
    </source>
</evidence>
<name>A0A3A4K8F7_9NOCA</name>
<dbReference type="AlphaFoldDB" id="A0A3A4K8F7"/>
<comment type="caution">
    <text evidence="1">The sequence shown here is derived from an EMBL/GenBank/DDBJ whole genome shotgun (WGS) entry which is preliminary data.</text>
</comment>
<evidence type="ECO:0000313" key="2">
    <source>
        <dbReference type="Proteomes" id="UP000266677"/>
    </source>
</evidence>
<protein>
    <submittedName>
        <fullName evidence="1">Uncharacterized protein</fullName>
    </submittedName>
</protein>
<reference evidence="1 2" key="1">
    <citation type="submission" date="2018-09" db="EMBL/GenBank/DDBJ databases">
        <title>YIM PH21274 draft genome.</title>
        <authorList>
            <person name="Miao C."/>
        </authorList>
    </citation>
    <scope>NUCLEOTIDE SEQUENCE [LARGE SCALE GENOMIC DNA]</scope>
    <source>
        <strain evidence="1 2">YIM PH 21724</strain>
    </source>
</reference>
<organism evidence="1 2">
    <name type="scientific">Nocardia panacis</name>
    <dbReference type="NCBI Taxonomy" id="2340916"/>
    <lineage>
        <taxon>Bacteria</taxon>
        <taxon>Bacillati</taxon>
        <taxon>Actinomycetota</taxon>
        <taxon>Actinomycetes</taxon>
        <taxon>Mycobacteriales</taxon>
        <taxon>Nocardiaceae</taxon>
        <taxon>Nocardia</taxon>
    </lineage>
</organism>
<proteinExistence type="predicted"/>
<gene>
    <name evidence="1" type="ORF">D5S18_07710</name>
</gene>
<keyword evidence="2" id="KW-1185">Reference proteome</keyword>
<accession>A0A3A4K8F7</accession>
<dbReference type="Proteomes" id="UP000266677">
    <property type="component" value="Unassembled WGS sequence"/>
</dbReference>